<keyword evidence="2" id="KW-1015">Disulfide bond</keyword>
<dbReference type="RefSeq" id="XP_052944074.1">
    <property type="nucleotide sequence ID" value="XM_053090375.1"/>
</dbReference>
<evidence type="ECO:0000256" key="3">
    <source>
        <dbReference type="SAM" id="SignalP"/>
    </source>
</evidence>
<accession>A0AA38H5V1</accession>
<dbReference type="EMBL" id="JAKWFO010000008">
    <property type="protein sequence ID" value="KAI9634297.1"/>
    <property type="molecule type" value="Genomic_DNA"/>
</dbReference>
<dbReference type="PANTHER" id="PTHR33630">
    <property type="entry name" value="CUTINASE RV1984C-RELATED-RELATED"/>
    <property type="match status" value="1"/>
</dbReference>
<dbReference type="InterPro" id="IPR000675">
    <property type="entry name" value="Cutinase/axe"/>
</dbReference>
<dbReference type="Gene3D" id="3.40.50.1820">
    <property type="entry name" value="alpha/beta hydrolase"/>
    <property type="match status" value="1"/>
</dbReference>
<keyword evidence="1" id="KW-0378">Hydrolase</keyword>
<dbReference type="GeneID" id="77729580"/>
<feature type="chain" id="PRO_5041287601" evidence="3">
    <location>
        <begin position="17"/>
        <end position="224"/>
    </location>
</feature>
<keyword evidence="5" id="KW-1185">Reference proteome</keyword>
<evidence type="ECO:0000256" key="2">
    <source>
        <dbReference type="ARBA" id="ARBA00023157"/>
    </source>
</evidence>
<dbReference type="Pfam" id="PF01083">
    <property type="entry name" value="Cutinase"/>
    <property type="match status" value="1"/>
</dbReference>
<evidence type="ECO:0000313" key="5">
    <source>
        <dbReference type="Proteomes" id="UP001164286"/>
    </source>
</evidence>
<gene>
    <name evidence="4" type="ORF">MKK02DRAFT_38971</name>
</gene>
<proteinExistence type="predicted"/>
<protein>
    <submittedName>
        <fullName evidence="4">Cutinase</fullName>
    </submittedName>
</protein>
<dbReference type="AlphaFoldDB" id="A0AA38H5V1"/>
<organism evidence="4 5">
    <name type="scientific">Dioszegia hungarica</name>
    <dbReference type="NCBI Taxonomy" id="4972"/>
    <lineage>
        <taxon>Eukaryota</taxon>
        <taxon>Fungi</taxon>
        <taxon>Dikarya</taxon>
        <taxon>Basidiomycota</taxon>
        <taxon>Agaricomycotina</taxon>
        <taxon>Tremellomycetes</taxon>
        <taxon>Tremellales</taxon>
        <taxon>Bulleribasidiaceae</taxon>
        <taxon>Dioszegia</taxon>
    </lineage>
</organism>
<dbReference type="InterPro" id="IPR029058">
    <property type="entry name" value="AB_hydrolase_fold"/>
</dbReference>
<name>A0AA38H5V1_9TREE</name>
<sequence>MRASLLSLALVGTALASPVDLLSRSLCLSYTLIDTRGTGEPQGPSAGFITMNRNILAAKPGGRVYSTVYPADFTQYSAAGTADILRELSAELAEDPARCFILEGYSQGAAATVNALEKLPVSDPRYAAIKGVFLIGNPVHKAGLECNVDTKGGDSTKNVNGISASYDGPIPAAYVGKSLDVCQFGDGVCDTTHGVGINPPHLVYPSDAGTQRQGTEFVLARLSI</sequence>
<reference evidence="4" key="1">
    <citation type="journal article" date="2022" name="G3 (Bethesda)">
        <title>High quality genome of the basidiomycete yeast Dioszegia hungarica PDD-24b-2 isolated from cloud water.</title>
        <authorList>
            <person name="Jarrige D."/>
            <person name="Haridas S."/>
            <person name="Bleykasten-Grosshans C."/>
            <person name="Joly M."/>
            <person name="Nadalig T."/>
            <person name="Sancelme M."/>
            <person name="Vuilleumier S."/>
            <person name="Grigoriev I.V."/>
            <person name="Amato P."/>
            <person name="Bringel F."/>
        </authorList>
    </citation>
    <scope>NUCLEOTIDE SEQUENCE</scope>
    <source>
        <strain evidence="4">PDD-24b-2</strain>
    </source>
</reference>
<comment type="caution">
    <text evidence="4">The sequence shown here is derived from an EMBL/GenBank/DDBJ whole genome shotgun (WGS) entry which is preliminary data.</text>
</comment>
<dbReference type="SMART" id="SM01110">
    <property type="entry name" value="Cutinase"/>
    <property type="match status" value="1"/>
</dbReference>
<keyword evidence="3" id="KW-0732">Signal</keyword>
<feature type="signal peptide" evidence="3">
    <location>
        <begin position="1"/>
        <end position="16"/>
    </location>
</feature>
<dbReference type="PANTHER" id="PTHR33630:SF9">
    <property type="entry name" value="CUTINASE 4"/>
    <property type="match status" value="1"/>
</dbReference>
<evidence type="ECO:0000256" key="1">
    <source>
        <dbReference type="ARBA" id="ARBA00022801"/>
    </source>
</evidence>
<dbReference type="Proteomes" id="UP001164286">
    <property type="component" value="Unassembled WGS sequence"/>
</dbReference>
<dbReference type="GO" id="GO:0052689">
    <property type="term" value="F:carboxylic ester hydrolase activity"/>
    <property type="evidence" value="ECO:0007669"/>
    <property type="project" value="UniProtKB-ARBA"/>
</dbReference>
<dbReference type="SUPFAM" id="SSF53474">
    <property type="entry name" value="alpha/beta-Hydrolases"/>
    <property type="match status" value="1"/>
</dbReference>
<evidence type="ECO:0000313" key="4">
    <source>
        <dbReference type="EMBL" id="KAI9634297.1"/>
    </source>
</evidence>